<dbReference type="GeneID" id="117648389"/>
<organism evidence="4">
    <name type="scientific">Thrips palmi</name>
    <name type="common">Melon thrips</name>
    <dbReference type="NCBI Taxonomy" id="161013"/>
    <lineage>
        <taxon>Eukaryota</taxon>
        <taxon>Metazoa</taxon>
        <taxon>Ecdysozoa</taxon>
        <taxon>Arthropoda</taxon>
        <taxon>Hexapoda</taxon>
        <taxon>Insecta</taxon>
        <taxon>Pterygota</taxon>
        <taxon>Neoptera</taxon>
        <taxon>Paraneoptera</taxon>
        <taxon>Thysanoptera</taxon>
        <taxon>Terebrantia</taxon>
        <taxon>Thripoidea</taxon>
        <taxon>Thripidae</taxon>
        <taxon>Thrips</taxon>
    </lineage>
</organism>
<evidence type="ECO:0000313" key="4">
    <source>
        <dbReference type="RefSeq" id="XP_034246788.1"/>
    </source>
</evidence>
<keyword evidence="3" id="KW-1185">Reference proteome</keyword>
<feature type="chain" id="PRO_5027922452" evidence="2">
    <location>
        <begin position="16"/>
        <end position="206"/>
    </location>
</feature>
<dbReference type="RefSeq" id="XP_034246788.1">
    <property type="nucleotide sequence ID" value="XM_034390897.1"/>
</dbReference>
<name>A0A6P8Z2S1_THRPL</name>
<accession>A0A6P8Z2S1</accession>
<dbReference type="KEGG" id="tpal:117648389"/>
<evidence type="ECO:0000256" key="1">
    <source>
        <dbReference type="SAM" id="MobiDB-lite"/>
    </source>
</evidence>
<gene>
    <name evidence="4" type="primary">LOC117648389</name>
</gene>
<feature type="compositionally biased region" description="Basic residues" evidence="1">
    <location>
        <begin position="39"/>
        <end position="88"/>
    </location>
</feature>
<keyword evidence="2" id="KW-0732">Signal</keyword>
<dbReference type="InParanoid" id="A0A6P8Z2S1"/>
<proteinExistence type="predicted"/>
<feature type="compositionally biased region" description="Basic residues" evidence="1">
    <location>
        <begin position="103"/>
        <end position="129"/>
    </location>
</feature>
<evidence type="ECO:0000256" key="2">
    <source>
        <dbReference type="SAM" id="SignalP"/>
    </source>
</evidence>
<feature type="compositionally biased region" description="Basic and acidic residues" evidence="1">
    <location>
        <begin position="89"/>
        <end position="98"/>
    </location>
</feature>
<sequence>MELLFLSTSIYFLKAQSVFYSGDVTQNCSSSSPCHRRYHGHDHHGHDHHGHDHHGHDHHGHDHHGHDHHGHDHHGHDHHGHDHHGHDHHGHDHHDHHLNQQHQHYHHHHNQQHHHHHHLHHQHQHHHHHQDTNENTFVVLNPHFAQCSLRTALHGVHEIRSSCTLQAPQPTTPVYSSRSEPRRGIGQVLASLQVALAAPWLCPPLG</sequence>
<dbReference type="Proteomes" id="UP000515158">
    <property type="component" value="Unplaced"/>
</dbReference>
<dbReference type="AlphaFoldDB" id="A0A6P8Z2S1"/>
<evidence type="ECO:0000313" key="3">
    <source>
        <dbReference type="Proteomes" id="UP000515158"/>
    </source>
</evidence>
<reference evidence="4" key="1">
    <citation type="submission" date="2025-08" db="UniProtKB">
        <authorList>
            <consortium name="RefSeq"/>
        </authorList>
    </citation>
    <scope>IDENTIFICATION</scope>
    <source>
        <tissue evidence="4">Total insect</tissue>
    </source>
</reference>
<feature type="signal peptide" evidence="2">
    <location>
        <begin position="1"/>
        <end position="15"/>
    </location>
</feature>
<feature type="region of interest" description="Disordered" evidence="1">
    <location>
        <begin position="39"/>
        <end position="132"/>
    </location>
</feature>
<protein>
    <submittedName>
        <fullName evidence="4">Uncharacterized histidine-rich protein DDB_G0274557-like</fullName>
    </submittedName>
</protein>